<protein>
    <submittedName>
        <fullName evidence="2">Uncharacterized protein</fullName>
    </submittedName>
</protein>
<feature type="compositionally biased region" description="Acidic residues" evidence="1">
    <location>
        <begin position="14"/>
        <end position="32"/>
    </location>
</feature>
<organism evidence="2 3">
    <name type="scientific">Chenopodium quinoa</name>
    <name type="common">Quinoa</name>
    <dbReference type="NCBI Taxonomy" id="63459"/>
    <lineage>
        <taxon>Eukaryota</taxon>
        <taxon>Viridiplantae</taxon>
        <taxon>Streptophyta</taxon>
        <taxon>Embryophyta</taxon>
        <taxon>Tracheophyta</taxon>
        <taxon>Spermatophyta</taxon>
        <taxon>Magnoliopsida</taxon>
        <taxon>eudicotyledons</taxon>
        <taxon>Gunneridae</taxon>
        <taxon>Pentapetalae</taxon>
        <taxon>Caryophyllales</taxon>
        <taxon>Chenopodiaceae</taxon>
        <taxon>Chenopodioideae</taxon>
        <taxon>Atripliceae</taxon>
        <taxon>Chenopodium</taxon>
    </lineage>
</organism>
<feature type="region of interest" description="Disordered" evidence="1">
    <location>
        <begin position="1"/>
        <end position="67"/>
    </location>
</feature>
<reference evidence="2" key="1">
    <citation type="journal article" date="2017" name="Nature">
        <title>The genome of Chenopodium quinoa.</title>
        <authorList>
            <person name="Jarvis D.E."/>
            <person name="Ho Y.S."/>
            <person name="Lightfoot D.J."/>
            <person name="Schmoeckel S.M."/>
            <person name="Li B."/>
            <person name="Borm T.J.A."/>
            <person name="Ohyanagi H."/>
            <person name="Mineta K."/>
            <person name="Michell C.T."/>
            <person name="Saber N."/>
            <person name="Kharbatia N.M."/>
            <person name="Rupper R.R."/>
            <person name="Sharp A.R."/>
            <person name="Dally N."/>
            <person name="Boughton B.A."/>
            <person name="Woo Y.H."/>
            <person name="Gao G."/>
            <person name="Schijlen E.G.W.M."/>
            <person name="Guo X."/>
            <person name="Momin A.A."/>
            <person name="Negrao S."/>
            <person name="Al-Babili S."/>
            <person name="Gehring C."/>
            <person name="Roessner U."/>
            <person name="Jung C."/>
            <person name="Murphy K."/>
            <person name="Arold S.T."/>
            <person name="Gojobori T."/>
            <person name="van der Linden C.G."/>
            <person name="van Loo E.N."/>
            <person name="Jellen E.N."/>
            <person name="Maughan P.J."/>
            <person name="Tester M."/>
        </authorList>
    </citation>
    <scope>NUCLEOTIDE SEQUENCE [LARGE SCALE GENOMIC DNA]</scope>
    <source>
        <strain evidence="2">cv. PI 614886</strain>
    </source>
</reference>
<sequence>MSSSKSTNKRPFSEFEDSEVNDAPFDEDDESDIVDKEGKNVTTLLPPRKKLEGRNYVPKGKGRRAEY</sequence>
<evidence type="ECO:0000256" key="1">
    <source>
        <dbReference type="SAM" id="MobiDB-lite"/>
    </source>
</evidence>
<name>A0A803MR42_CHEQI</name>
<proteinExistence type="predicted"/>
<keyword evidence="3" id="KW-1185">Reference proteome</keyword>
<accession>A0A803MR42</accession>
<evidence type="ECO:0000313" key="3">
    <source>
        <dbReference type="Proteomes" id="UP000596660"/>
    </source>
</evidence>
<evidence type="ECO:0000313" key="2">
    <source>
        <dbReference type="EnsemblPlants" id="AUR62033743-RA:cds"/>
    </source>
</evidence>
<reference evidence="2" key="2">
    <citation type="submission" date="2021-03" db="UniProtKB">
        <authorList>
            <consortium name="EnsemblPlants"/>
        </authorList>
    </citation>
    <scope>IDENTIFICATION</scope>
</reference>
<dbReference type="AlphaFoldDB" id="A0A803MR42"/>
<dbReference type="EnsemblPlants" id="AUR62033743-RA">
    <property type="protein sequence ID" value="AUR62033743-RA:cds"/>
    <property type="gene ID" value="AUR62033743"/>
</dbReference>
<feature type="compositionally biased region" description="Polar residues" evidence="1">
    <location>
        <begin position="1"/>
        <end position="10"/>
    </location>
</feature>
<dbReference type="Gramene" id="AUR62033743-RA">
    <property type="protein sequence ID" value="AUR62033743-RA:cds"/>
    <property type="gene ID" value="AUR62033743"/>
</dbReference>
<dbReference type="Proteomes" id="UP000596660">
    <property type="component" value="Unplaced"/>
</dbReference>